<organism evidence="4 5">
    <name type="scientific">Paenibacillus sacheonensis</name>
    <dbReference type="NCBI Taxonomy" id="742054"/>
    <lineage>
        <taxon>Bacteria</taxon>
        <taxon>Bacillati</taxon>
        <taxon>Bacillota</taxon>
        <taxon>Bacilli</taxon>
        <taxon>Bacillales</taxon>
        <taxon>Paenibacillaceae</taxon>
        <taxon>Paenibacillus</taxon>
    </lineage>
</organism>
<dbReference type="EMBL" id="JAAAMU010000022">
    <property type="protein sequence ID" value="NBC72751.1"/>
    <property type="molecule type" value="Genomic_DNA"/>
</dbReference>
<dbReference type="GO" id="GO:0005829">
    <property type="term" value="C:cytosol"/>
    <property type="evidence" value="ECO:0007669"/>
    <property type="project" value="TreeGrafter"/>
</dbReference>
<dbReference type="GO" id="GO:0016705">
    <property type="term" value="F:oxidoreductase activity, acting on paired donors, with incorporation or reduction of molecular oxygen"/>
    <property type="evidence" value="ECO:0007669"/>
    <property type="project" value="InterPro"/>
</dbReference>
<keyword evidence="5" id="KW-1185">Reference proteome</keyword>
<dbReference type="Proteomes" id="UP000558113">
    <property type="component" value="Unassembled WGS sequence"/>
</dbReference>
<evidence type="ECO:0000256" key="1">
    <source>
        <dbReference type="ARBA" id="ARBA00023002"/>
    </source>
</evidence>
<sequence>MQEKQSIVTAKKEKPAFEFGLYTFGDTVPNRHGVQVNHKQRLKEIIDAAILADQAGLDIFGIGEHHTLDFAVSSNAVVLAAIARATERIRLTSATTVLSTVDPVRLFEDFVTLDLLSEGRAEIIAGRGAFVDSFPLFGYKLEDYGQLFSEKLNLLMKLRESERITWSGQFRSMIHDSEIAPRPHQRELPLWVGVGGTPQSAVYAGRLGLGMALAILGGSPERAKPLVDLYRQSGIEAGHDASKLQVAVTSHGYVAETSQQAKDEFYPHYESYMGHFLGKRSGGAAPISRSDFEGMVGPAMAIPVGSPQEVAEKILRQYELFGHSRHILQLDIGNMPYAKVAKAIELLAGQVAPIVRREVAKQKQRV</sequence>
<feature type="domain" description="Luciferase-like" evidence="3">
    <location>
        <begin position="24"/>
        <end position="320"/>
    </location>
</feature>
<dbReference type="PANTHER" id="PTHR30137:SF8">
    <property type="entry name" value="BLR5498 PROTEIN"/>
    <property type="match status" value="1"/>
</dbReference>
<accession>A0A7X5C1I9</accession>
<dbReference type="Gene3D" id="3.20.20.30">
    <property type="entry name" value="Luciferase-like domain"/>
    <property type="match status" value="1"/>
</dbReference>
<reference evidence="4 5" key="1">
    <citation type="submission" date="2020-01" db="EMBL/GenBank/DDBJ databases">
        <title>Paenibacillus soybeanensis sp. nov. isolated from the nodules of soybean (Glycine max(L.) Merr).</title>
        <authorList>
            <person name="Wang H."/>
        </authorList>
    </citation>
    <scope>NUCLEOTIDE SEQUENCE [LARGE SCALE GENOMIC DNA]</scope>
    <source>
        <strain evidence="4 5">DSM 23054</strain>
    </source>
</reference>
<dbReference type="PANTHER" id="PTHR30137">
    <property type="entry name" value="LUCIFERASE-LIKE MONOOXYGENASE"/>
    <property type="match status" value="1"/>
</dbReference>
<evidence type="ECO:0000313" key="5">
    <source>
        <dbReference type="Proteomes" id="UP000558113"/>
    </source>
</evidence>
<evidence type="ECO:0000259" key="3">
    <source>
        <dbReference type="Pfam" id="PF00296"/>
    </source>
</evidence>
<dbReference type="InterPro" id="IPR050766">
    <property type="entry name" value="Bact_Lucif_Oxidored"/>
</dbReference>
<dbReference type="InterPro" id="IPR011251">
    <property type="entry name" value="Luciferase-like_dom"/>
</dbReference>
<gene>
    <name evidence="4" type="ORF">GT003_27520</name>
</gene>
<dbReference type="OrthoDB" id="9776438at2"/>
<proteinExistence type="predicted"/>
<evidence type="ECO:0000313" key="4">
    <source>
        <dbReference type="EMBL" id="NBC72751.1"/>
    </source>
</evidence>
<evidence type="ECO:0000256" key="2">
    <source>
        <dbReference type="ARBA" id="ARBA00023033"/>
    </source>
</evidence>
<dbReference type="GO" id="GO:0004497">
    <property type="term" value="F:monooxygenase activity"/>
    <property type="evidence" value="ECO:0007669"/>
    <property type="project" value="UniProtKB-KW"/>
</dbReference>
<keyword evidence="1" id="KW-0560">Oxidoreductase</keyword>
<comment type="caution">
    <text evidence="4">The sequence shown here is derived from an EMBL/GenBank/DDBJ whole genome shotgun (WGS) entry which is preliminary data.</text>
</comment>
<name>A0A7X5C1I9_9BACL</name>
<dbReference type="Pfam" id="PF00296">
    <property type="entry name" value="Bac_luciferase"/>
    <property type="match status" value="1"/>
</dbReference>
<protein>
    <submittedName>
        <fullName evidence="4">LLM class flavin-dependent oxidoreductase</fullName>
    </submittedName>
</protein>
<dbReference type="AlphaFoldDB" id="A0A7X5C1I9"/>
<keyword evidence="2" id="KW-0503">Monooxygenase</keyword>
<dbReference type="InterPro" id="IPR036661">
    <property type="entry name" value="Luciferase-like_sf"/>
</dbReference>
<dbReference type="SUPFAM" id="SSF51679">
    <property type="entry name" value="Bacterial luciferase-like"/>
    <property type="match status" value="1"/>
</dbReference>